<comment type="caution">
    <text evidence="1">The sequence shown here is derived from an EMBL/GenBank/DDBJ whole genome shotgun (WGS) entry which is preliminary data.</text>
</comment>
<proteinExistence type="predicted"/>
<reference evidence="1 2" key="1">
    <citation type="submission" date="2018-03" db="EMBL/GenBank/DDBJ databases">
        <authorList>
            <person name="Zhou J."/>
            <person name="Li X."/>
            <person name="Xue M."/>
            <person name="Yin J."/>
        </authorList>
    </citation>
    <scope>NUCLEOTIDE SEQUENCE [LARGE SCALE GENOMIC DNA]</scope>
    <source>
        <strain evidence="1 2">SYSU ZJ2214</strain>
    </source>
</reference>
<dbReference type="EMBL" id="PXNS01000009">
    <property type="protein sequence ID" value="PTL93427.1"/>
    <property type="molecule type" value="Genomic_DNA"/>
</dbReference>
<organism evidence="1 2">
    <name type="scientific">Halomonas litopenaei</name>
    <dbReference type="NCBI Taxonomy" id="2109328"/>
    <lineage>
        <taxon>Bacteria</taxon>
        <taxon>Pseudomonadati</taxon>
        <taxon>Pseudomonadota</taxon>
        <taxon>Gammaproteobacteria</taxon>
        <taxon>Oceanospirillales</taxon>
        <taxon>Halomonadaceae</taxon>
        <taxon>Halomonas</taxon>
    </lineage>
</organism>
<keyword evidence="2" id="KW-1185">Reference proteome</keyword>
<dbReference type="Proteomes" id="UP000241895">
    <property type="component" value="Unassembled WGS sequence"/>
</dbReference>
<evidence type="ECO:0000313" key="2">
    <source>
        <dbReference type="Proteomes" id="UP000241895"/>
    </source>
</evidence>
<evidence type="ECO:0000313" key="1">
    <source>
        <dbReference type="EMBL" id="PTL93427.1"/>
    </source>
</evidence>
<sequence length="72" mass="8015">MSKWELKKVCIVEPGRGGIVEANYLNDAGVHWAFTVSFPEDGDEMSISELIDFVELERERLLSDAGAKPGNF</sequence>
<accession>A0ABX5IZ35</accession>
<protein>
    <submittedName>
        <fullName evidence="1">Uncharacterized protein</fullName>
    </submittedName>
</protein>
<gene>
    <name evidence="1" type="ORF">C6W88_15555</name>
</gene>
<dbReference type="RefSeq" id="WP_108133122.1">
    <property type="nucleotide sequence ID" value="NZ_PXNS01000009.1"/>
</dbReference>
<name>A0ABX5IZ35_9GAMM</name>